<evidence type="ECO:0000313" key="7">
    <source>
        <dbReference type="EMBL" id="QTH21518.1"/>
    </source>
</evidence>
<proteinExistence type="predicted"/>
<feature type="domain" description="Rieske" evidence="6">
    <location>
        <begin position="21"/>
        <end position="123"/>
    </location>
</feature>
<evidence type="ECO:0000256" key="3">
    <source>
        <dbReference type="ARBA" id="ARBA00023002"/>
    </source>
</evidence>
<keyword evidence="5" id="KW-0411">Iron-sulfur</keyword>
<dbReference type="EMBL" id="CP059319">
    <property type="protein sequence ID" value="QTH21518.1"/>
    <property type="molecule type" value="Genomic_DNA"/>
</dbReference>
<dbReference type="InterPro" id="IPR015881">
    <property type="entry name" value="ARHD_Rieske_2Fe_2S"/>
</dbReference>
<dbReference type="Proteomes" id="UP000664914">
    <property type="component" value="Chromosome"/>
</dbReference>
<dbReference type="RefSeq" id="WP_011952527.1">
    <property type="nucleotide sequence ID" value="NZ_CP059319.1"/>
</dbReference>
<organism evidence="7 8">
    <name type="scientific">Rhizorhabdus wittichii</name>
    <dbReference type="NCBI Taxonomy" id="160791"/>
    <lineage>
        <taxon>Bacteria</taxon>
        <taxon>Pseudomonadati</taxon>
        <taxon>Pseudomonadota</taxon>
        <taxon>Alphaproteobacteria</taxon>
        <taxon>Sphingomonadales</taxon>
        <taxon>Sphingomonadaceae</taxon>
        <taxon>Rhizorhabdus</taxon>
    </lineage>
</organism>
<evidence type="ECO:0000256" key="5">
    <source>
        <dbReference type="ARBA" id="ARBA00023014"/>
    </source>
</evidence>
<keyword evidence="7" id="KW-0223">Dioxygenase</keyword>
<dbReference type="GO" id="GO:0051537">
    <property type="term" value="F:2 iron, 2 sulfur cluster binding"/>
    <property type="evidence" value="ECO:0007669"/>
    <property type="project" value="UniProtKB-KW"/>
</dbReference>
<dbReference type="InterPro" id="IPR017941">
    <property type="entry name" value="Rieske_2Fe-2S"/>
</dbReference>
<dbReference type="Pfam" id="PF19112">
    <property type="entry name" value="VanA_C"/>
    <property type="match status" value="1"/>
</dbReference>
<dbReference type="PANTHER" id="PTHR21266:SF60">
    <property type="entry name" value="3-KETOSTEROID-9-ALPHA-MONOOXYGENASE, OXYGENASE COMPONENT"/>
    <property type="match status" value="1"/>
</dbReference>
<dbReference type="GO" id="GO:0005506">
    <property type="term" value="F:iron ion binding"/>
    <property type="evidence" value="ECO:0007669"/>
    <property type="project" value="InterPro"/>
</dbReference>
<evidence type="ECO:0000256" key="2">
    <source>
        <dbReference type="ARBA" id="ARBA00022723"/>
    </source>
</evidence>
<evidence type="ECO:0000256" key="4">
    <source>
        <dbReference type="ARBA" id="ARBA00023004"/>
    </source>
</evidence>
<keyword evidence="1" id="KW-0001">2Fe-2S</keyword>
<dbReference type="InterPro" id="IPR050584">
    <property type="entry name" value="Cholesterol_7-desaturase"/>
</dbReference>
<keyword evidence="2" id="KW-0479">Metal-binding</keyword>
<reference evidence="7" key="1">
    <citation type="submission" date="2020-07" db="EMBL/GenBank/DDBJ databases">
        <authorList>
            <person name="Camacho E."/>
        </authorList>
    </citation>
    <scope>NUCLEOTIDE SEQUENCE</scope>
    <source>
        <strain evidence="7">MPO218</strain>
    </source>
</reference>
<reference evidence="7" key="2">
    <citation type="submission" date="2021-04" db="EMBL/GenBank/DDBJ databases">
        <title>Isolation and genomic analysis of the ibuprofen-degrading bacterium Sphingomonas strain MPO218.</title>
        <authorList>
            <person name="Aulestia M."/>
            <person name="Flores A."/>
            <person name="Mangas E.L."/>
            <person name="Perez-Pulido A.J."/>
            <person name="Santero E."/>
            <person name="Camacho E.M."/>
        </authorList>
    </citation>
    <scope>NUCLEOTIDE SEQUENCE</scope>
    <source>
        <strain evidence="7">MPO218</strain>
    </source>
</reference>
<dbReference type="Gene3D" id="3.90.380.10">
    <property type="entry name" value="Naphthalene 1,2-dioxygenase Alpha Subunit, Chain A, domain 1"/>
    <property type="match status" value="1"/>
</dbReference>
<gene>
    <name evidence="7" type="ORF">HRJ34_24900</name>
</gene>
<dbReference type="InterPro" id="IPR044043">
    <property type="entry name" value="VanA_C_cat"/>
</dbReference>
<evidence type="ECO:0000256" key="1">
    <source>
        <dbReference type="ARBA" id="ARBA00022714"/>
    </source>
</evidence>
<evidence type="ECO:0000313" key="8">
    <source>
        <dbReference type="Proteomes" id="UP000664914"/>
    </source>
</evidence>
<dbReference type="GO" id="GO:0051213">
    <property type="term" value="F:dioxygenase activity"/>
    <property type="evidence" value="ECO:0007669"/>
    <property type="project" value="UniProtKB-KW"/>
</dbReference>
<keyword evidence="3" id="KW-0560">Oxidoreductase</keyword>
<dbReference type="SUPFAM" id="SSF55961">
    <property type="entry name" value="Bet v1-like"/>
    <property type="match status" value="1"/>
</dbReference>
<dbReference type="Pfam" id="PF00355">
    <property type="entry name" value="Rieske"/>
    <property type="match status" value="1"/>
</dbReference>
<dbReference type="PROSITE" id="PS51296">
    <property type="entry name" value="RIESKE"/>
    <property type="match status" value="1"/>
</dbReference>
<accession>A0A975D2L3</accession>
<dbReference type="InterPro" id="IPR036922">
    <property type="entry name" value="Rieske_2Fe-2S_sf"/>
</dbReference>
<dbReference type="AlphaFoldDB" id="A0A975D2L3"/>
<protein>
    <submittedName>
        <fullName evidence="7">Aromatic ring-hydroxylating dioxygenase subunit alpha</fullName>
    </submittedName>
</protein>
<keyword evidence="4" id="KW-0408">Iron</keyword>
<dbReference type="Gene3D" id="2.102.10.10">
    <property type="entry name" value="Rieske [2Fe-2S] iron-sulphur domain"/>
    <property type="match status" value="1"/>
</dbReference>
<dbReference type="SUPFAM" id="SSF50022">
    <property type="entry name" value="ISP domain"/>
    <property type="match status" value="1"/>
</dbReference>
<dbReference type="PROSITE" id="PS00570">
    <property type="entry name" value="RING_HYDROXYL_ALPHA"/>
    <property type="match status" value="1"/>
</dbReference>
<name>A0A975D2L3_9SPHN</name>
<sequence>MSRDAVQPYYPGTLPAPRNAWYVCAFSDEVGERPMSRRILGDRIVFYRTEAGDPVALADYCPHRAVALSHGKRVEGDRIQCIYHGMEFGPDGHCRRVPSQKAVPRAMATRSYPLAERWRWIWIWMGDPDAADESLIPDHSTFGLGEDDGFYKIQRFRMDIGGSFQLLHENLLDVSHITFLHEGMFDSGTIAETPATTEIDGNVITMTRRLTETVSGPYARQFGLEEGTRVNRQLIAKTFIPALNINTNIFEFPDDPERPACTRHAPFGITPETERSCHYFTASASDYGVRPEGEALEAQNRNVWNVFLTDKLAIESIQQSYDEMGAATPDASVRADEAAVRFRRIVMRMAADEAAEA</sequence>
<dbReference type="PANTHER" id="PTHR21266">
    <property type="entry name" value="IRON-SULFUR DOMAIN CONTAINING PROTEIN"/>
    <property type="match status" value="1"/>
</dbReference>
<evidence type="ECO:0000259" key="6">
    <source>
        <dbReference type="PROSITE" id="PS51296"/>
    </source>
</evidence>